<dbReference type="Gene3D" id="3.40.50.300">
    <property type="entry name" value="P-loop containing nucleotide triphosphate hydrolases"/>
    <property type="match status" value="1"/>
</dbReference>
<dbReference type="PANTHER" id="PTHR33540:SF2">
    <property type="entry name" value="TRNA THREONYLCARBAMOYLADENOSINE BIOSYNTHESIS PROTEIN TSAE"/>
    <property type="match status" value="1"/>
</dbReference>
<evidence type="ECO:0000256" key="8">
    <source>
        <dbReference type="ARBA" id="ARBA00022840"/>
    </source>
</evidence>
<dbReference type="InterPro" id="IPR027417">
    <property type="entry name" value="P-loop_NTPase"/>
</dbReference>
<evidence type="ECO:0000256" key="3">
    <source>
        <dbReference type="ARBA" id="ARBA00019010"/>
    </source>
</evidence>
<evidence type="ECO:0000256" key="5">
    <source>
        <dbReference type="ARBA" id="ARBA00022694"/>
    </source>
</evidence>
<dbReference type="PANTHER" id="PTHR33540">
    <property type="entry name" value="TRNA THREONYLCARBAMOYLADENOSINE BIOSYNTHESIS PROTEIN TSAE"/>
    <property type="match status" value="1"/>
</dbReference>
<keyword evidence="4" id="KW-0963">Cytoplasm</keyword>
<evidence type="ECO:0000256" key="1">
    <source>
        <dbReference type="ARBA" id="ARBA00004496"/>
    </source>
</evidence>
<dbReference type="InterPro" id="IPR002575">
    <property type="entry name" value="Aminoglycoside_PTrfase"/>
</dbReference>
<dbReference type="GO" id="GO:0002949">
    <property type="term" value="P:tRNA threonylcarbamoyladenosine modification"/>
    <property type="evidence" value="ECO:0007669"/>
    <property type="project" value="InterPro"/>
</dbReference>
<dbReference type="GO" id="GO:0005524">
    <property type="term" value="F:ATP binding"/>
    <property type="evidence" value="ECO:0007669"/>
    <property type="project" value="UniProtKB-KW"/>
</dbReference>
<dbReference type="Pfam" id="PF02367">
    <property type="entry name" value="TsaE"/>
    <property type="match status" value="1"/>
</dbReference>
<accession>A0A2T5VG79</accession>
<protein>
    <recommendedName>
        <fullName evidence="3">tRNA threonylcarbamoyladenosine biosynthesis protein TsaE</fullName>
    </recommendedName>
    <alternativeName>
        <fullName evidence="10">t(6)A37 threonylcarbamoyladenosine biosynthesis protein TsaE</fullName>
    </alternativeName>
</protein>
<evidence type="ECO:0000259" key="11">
    <source>
        <dbReference type="Pfam" id="PF01636"/>
    </source>
</evidence>
<dbReference type="EMBL" id="QAYG01000001">
    <property type="protein sequence ID" value="PTW62755.1"/>
    <property type="molecule type" value="Genomic_DNA"/>
</dbReference>
<dbReference type="SUPFAM" id="SSF56112">
    <property type="entry name" value="Protein kinase-like (PK-like)"/>
    <property type="match status" value="1"/>
</dbReference>
<name>A0A2T5VG79_9HYPH</name>
<evidence type="ECO:0000313" key="13">
    <source>
        <dbReference type="Proteomes" id="UP000244081"/>
    </source>
</evidence>
<dbReference type="NCBIfam" id="TIGR00150">
    <property type="entry name" value="T6A_YjeE"/>
    <property type="match status" value="1"/>
</dbReference>
<evidence type="ECO:0000256" key="7">
    <source>
        <dbReference type="ARBA" id="ARBA00022741"/>
    </source>
</evidence>
<dbReference type="Pfam" id="PF01636">
    <property type="entry name" value="APH"/>
    <property type="match status" value="1"/>
</dbReference>
<dbReference type="InterPro" id="IPR012180">
    <property type="entry name" value="Bifunc_ATPase/PTrfase"/>
</dbReference>
<dbReference type="GO" id="GO:0046872">
    <property type="term" value="F:metal ion binding"/>
    <property type="evidence" value="ECO:0007669"/>
    <property type="project" value="UniProtKB-KW"/>
</dbReference>
<comment type="caution">
    <text evidence="12">The sequence shown here is derived from an EMBL/GenBank/DDBJ whole genome shotgun (WGS) entry which is preliminary data.</text>
</comment>
<keyword evidence="13" id="KW-1185">Reference proteome</keyword>
<evidence type="ECO:0000256" key="2">
    <source>
        <dbReference type="ARBA" id="ARBA00007599"/>
    </source>
</evidence>
<sequence length="503" mass="56152">MSNLSPLRVDLASEAATHRLAEDLAMILRPGDAVALHGDLGAGKTTLARALLRILADDPQLEVPSPTFTLVQPYDLARFPVAHLDLYRTEDPEEIVELGLDDMLAEGAVLIEWPERAEGMLPADTLWLVLEPGADANSRVATFSADAGDWAERLPRTFQLRTFLHNARWRDATRRFLQGDASARRYETVDTPARHAIAMNAPARPDGPPVREGKPYSRIAHLAEDVRPFVAIGTALRNAGFRAPEIYAADLEEGFLLIEDLGRGAIVADGAPIAERYEAAVELLADLHARVWPGEVPVGEGSRYCLPRYDRDALMIEAELYLDWYVPDVTGAPVSEDAATVFRKGWDRLICLMETSPTTWVLRDYHSPNLIWRNGKAGGRDRLGLIDFQDAVIGPEAYDLASLAQDARVTVPAELEQVLVQAYVDIRRSRDPEFDEAALRRDYAILAAHRVTKIIGIFTRLARRDGKPGYLVHMPRLFAYLERSLSHPELSDIKLWYDRFAPR</sequence>
<dbReference type="SUPFAM" id="SSF52540">
    <property type="entry name" value="P-loop containing nucleoside triphosphate hydrolases"/>
    <property type="match status" value="1"/>
</dbReference>
<keyword evidence="6" id="KW-0479">Metal-binding</keyword>
<dbReference type="Gene3D" id="3.30.200.20">
    <property type="entry name" value="Phosphorylase Kinase, domain 1"/>
    <property type="match status" value="1"/>
</dbReference>
<dbReference type="RefSeq" id="WP_170122016.1">
    <property type="nucleotide sequence ID" value="NZ_QAYG01000001.1"/>
</dbReference>
<proteinExistence type="inferred from homology"/>
<dbReference type="AlphaFoldDB" id="A0A2T5VG79"/>
<keyword evidence="7" id="KW-0547">Nucleotide-binding</keyword>
<evidence type="ECO:0000256" key="10">
    <source>
        <dbReference type="ARBA" id="ARBA00032441"/>
    </source>
</evidence>
<dbReference type="GO" id="GO:0005737">
    <property type="term" value="C:cytoplasm"/>
    <property type="evidence" value="ECO:0007669"/>
    <property type="project" value="UniProtKB-SubCell"/>
</dbReference>
<dbReference type="InterPro" id="IPR003442">
    <property type="entry name" value="T6A_TsaE"/>
</dbReference>
<dbReference type="Gene3D" id="3.90.1200.10">
    <property type="match status" value="1"/>
</dbReference>
<keyword evidence="9" id="KW-0460">Magnesium</keyword>
<dbReference type="InterPro" id="IPR011009">
    <property type="entry name" value="Kinase-like_dom_sf"/>
</dbReference>
<organism evidence="12 13">
    <name type="scientific">Breoghania corrubedonensis</name>
    <dbReference type="NCBI Taxonomy" id="665038"/>
    <lineage>
        <taxon>Bacteria</taxon>
        <taxon>Pseudomonadati</taxon>
        <taxon>Pseudomonadota</taxon>
        <taxon>Alphaproteobacteria</taxon>
        <taxon>Hyphomicrobiales</taxon>
        <taxon>Stappiaceae</taxon>
        <taxon>Breoghania</taxon>
    </lineage>
</organism>
<dbReference type="PIRSF" id="PIRSF036599">
    <property type="entry name" value="AtpPhos"/>
    <property type="match status" value="1"/>
</dbReference>
<dbReference type="Proteomes" id="UP000244081">
    <property type="component" value="Unassembled WGS sequence"/>
</dbReference>
<evidence type="ECO:0000256" key="6">
    <source>
        <dbReference type="ARBA" id="ARBA00022723"/>
    </source>
</evidence>
<gene>
    <name evidence="12" type="ORF">C8N35_101803</name>
</gene>
<evidence type="ECO:0000256" key="9">
    <source>
        <dbReference type="ARBA" id="ARBA00022842"/>
    </source>
</evidence>
<evidence type="ECO:0000256" key="4">
    <source>
        <dbReference type="ARBA" id="ARBA00022490"/>
    </source>
</evidence>
<feature type="domain" description="Aminoglycoside phosphotransferase" evidence="11">
    <location>
        <begin position="175"/>
        <end position="427"/>
    </location>
</feature>
<evidence type="ECO:0000313" key="12">
    <source>
        <dbReference type="EMBL" id="PTW62755.1"/>
    </source>
</evidence>
<reference evidence="12 13" key="1">
    <citation type="submission" date="2018-04" db="EMBL/GenBank/DDBJ databases">
        <title>Genomic Encyclopedia of Archaeal and Bacterial Type Strains, Phase II (KMG-II): from individual species to whole genera.</title>
        <authorList>
            <person name="Goeker M."/>
        </authorList>
    </citation>
    <scope>NUCLEOTIDE SEQUENCE [LARGE SCALE GENOMIC DNA]</scope>
    <source>
        <strain evidence="12 13">DSM 23382</strain>
    </source>
</reference>
<comment type="subcellular location">
    <subcellularLocation>
        <location evidence="1">Cytoplasm</location>
    </subcellularLocation>
</comment>
<keyword evidence="5" id="KW-0819">tRNA processing</keyword>
<comment type="similarity">
    <text evidence="2">Belongs to the TsaE family.</text>
</comment>
<keyword evidence="8" id="KW-0067">ATP-binding</keyword>